<proteinExistence type="predicted"/>
<accession>A0A2S6ZDA6</accession>
<dbReference type="EMBL" id="MIGX01000073">
    <property type="protein sequence ID" value="PPT89187.1"/>
    <property type="molecule type" value="Genomic_DNA"/>
</dbReference>
<sequence length="63" mass="6977">MAFRCVRYACCSAAIWSSAATASFAEQDQEPMPSIAATNGLRMIDVFIMKAFRIWMPDSELAP</sequence>
<keyword evidence="3" id="KW-1185">Reference proteome</keyword>
<evidence type="ECO:0000313" key="3">
    <source>
        <dbReference type="Proteomes" id="UP000239898"/>
    </source>
</evidence>
<organism evidence="2 3">
    <name type="scientific">Xanthomonas theicola</name>
    <dbReference type="NCBI Taxonomy" id="56464"/>
    <lineage>
        <taxon>Bacteria</taxon>
        <taxon>Pseudomonadati</taxon>
        <taxon>Pseudomonadota</taxon>
        <taxon>Gammaproteobacteria</taxon>
        <taxon>Lysobacterales</taxon>
        <taxon>Lysobacteraceae</taxon>
        <taxon>Xanthomonas</taxon>
    </lineage>
</organism>
<feature type="signal peptide" evidence="1">
    <location>
        <begin position="1"/>
        <end position="22"/>
    </location>
</feature>
<name>A0A2S6ZDA6_9XANT</name>
<dbReference type="AlphaFoldDB" id="A0A2S6ZDA6"/>
<keyword evidence="1" id="KW-0732">Signal</keyword>
<protein>
    <submittedName>
        <fullName evidence="2">Uncharacterized protein</fullName>
    </submittedName>
</protein>
<dbReference type="Proteomes" id="UP000239898">
    <property type="component" value="Unassembled WGS sequence"/>
</dbReference>
<reference evidence="2 3" key="1">
    <citation type="submission" date="2016-08" db="EMBL/GenBank/DDBJ databases">
        <title>Evolution of the type three secretion system and type three effector repertoires in Xanthomonas.</title>
        <authorList>
            <person name="Merda D."/>
            <person name="Briand M."/>
            <person name="Bosis E."/>
            <person name="Rousseau C."/>
            <person name="Portier P."/>
            <person name="Jacques M.-A."/>
            <person name="Fischer-Le Saux M."/>
        </authorList>
    </citation>
    <scope>NUCLEOTIDE SEQUENCE [LARGE SCALE GENOMIC DNA]</scope>
    <source>
        <strain evidence="2 3">CFBP 4691</strain>
    </source>
</reference>
<gene>
    <name evidence="2" type="ORF">XthCFBP4691_13995</name>
</gene>
<comment type="caution">
    <text evidence="2">The sequence shown here is derived from an EMBL/GenBank/DDBJ whole genome shotgun (WGS) entry which is preliminary data.</text>
</comment>
<feature type="chain" id="PRO_5015741839" evidence="1">
    <location>
        <begin position="23"/>
        <end position="63"/>
    </location>
</feature>
<evidence type="ECO:0000313" key="2">
    <source>
        <dbReference type="EMBL" id="PPT89187.1"/>
    </source>
</evidence>
<evidence type="ECO:0000256" key="1">
    <source>
        <dbReference type="SAM" id="SignalP"/>
    </source>
</evidence>